<dbReference type="InterPro" id="IPR005119">
    <property type="entry name" value="LysR_subst-bd"/>
</dbReference>
<dbReference type="PROSITE" id="PS50931">
    <property type="entry name" value="HTH_LYSR"/>
    <property type="match status" value="1"/>
</dbReference>
<sequence length="339" mass="37814">MKFSESMNGSVNLGESLTLRGMQMGREFHPFNARSSRISLKQWKMFQAVVDFDGFTGAASHLHISQSAISYTLAKLQEQLGVSLLKIEGRKAQITEEGKILLDRSRDLVRNAMELEVLAENLRHGWGPEIRLAVDPSFPPQLLMLALRKLFPHSLNIRLSVEEMTLYQANIALHERTADLAITTQVPIGFEGSELIEIEHIAVAHPEHPLFCLKRQITLDDLEKQVQIVISGSGDRVSANANHLLPGYSRLWNVNGVDTAIDALRHGLGYAWLPKYRVQRWLDENKISILPLNNGASYKSHLHIIFGSSVGPKSGAKRFADVLCKLAENGPFPVDPKTS</sequence>
<keyword evidence="7" id="KW-1185">Reference proteome</keyword>
<dbReference type="RefSeq" id="WP_119784743.1">
    <property type="nucleotide sequence ID" value="NZ_QYUQ01000002.1"/>
</dbReference>
<evidence type="ECO:0000256" key="2">
    <source>
        <dbReference type="ARBA" id="ARBA00023015"/>
    </source>
</evidence>
<comment type="similarity">
    <text evidence="1">Belongs to the LysR transcriptional regulatory family.</text>
</comment>
<dbReference type="Gene3D" id="1.10.10.10">
    <property type="entry name" value="Winged helix-like DNA-binding domain superfamily/Winged helix DNA-binding domain"/>
    <property type="match status" value="1"/>
</dbReference>
<evidence type="ECO:0000313" key="7">
    <source>
        <dbReference type="Proteomes" id="UP000266327"/>
    </source>
</evidence>
<dbReference type="PANTHER" id="PTHR30126:SF88">
    <property type="entry name" value="TRANSCRIPTIONAL REGULATOR-RELATED"/>
    <property type="match status" value="1"/>
</dbReference>
<dbReference type="AlphaFoldDB" id="A0A3A3G050"/>
<organism evidence="6 7">
    <name type="scientific">Noviherbaspirillum sedimenti</name>
    <dbReference type="NCBI Taxonomy" id="2320865"/>
    <lineage>
        <taxon>Bacteria</taxon>
        <taxon>Pseudomonadati</taxon>
        <taxon>Pseudomonadota</taxon>
        <taxon>Betaproteobacteria</taxon>
        <taxon>Burkholderiales</taxon>
        <taxon>Oxalobacteraceae</taxon>
        <taxon>Noviherbaspirillum</taxon>
    </lineage>
</organism>
<keyword evidence="4" id="KW-0804">Transcription</keyword>
<dbReference type="InterPro" id="IPR000847">
    <property type="entry name" value="LysR_HTH_N"/>
</dbReference>
<dbReference type="SUPFAM" id="SSF46785">
    <property type="entry name" value="Winged helix' DNA-binding domain"/>
    <property type="match status" value="1"/>
</dbReference>
<dbReference type="InterPro" id="IPR036388">
    <property type="entry name" value="WH-like_DNA-bd_sf"/>
</dbReference>
<proteinExistence type="inferred from homology"/>
<keyword evidence="3" id="KW-0238">DNA-binding</keyword>
<protein>
    <submittedName>
        <fullName evidence="6">LysR family transcriptional regulator</fullName>
    </submittedName>
</protein>
<evidence type="ECO:0000313" key="6">
    <source>
        <dbReference type="EMBL" id="RJG01294.1"/>
    </source>
</evidence>
<evidence type="ECO:0000256" key="3">
    <source>
        <dbReference type="ARBA" id="ARBA00023125"/>
    </source>
</evidence>
<accession>A0A3A3G050</accession>
<dbReference type="Gene3D" id="3.40.190.290">
    <property type="match status" value="1"/>
</dbReference>
<name>A0A3A3G050_9BURK</name>
<dbReference type="PRINTS" id="PR00039">
    <property type="entry name" value="HTHLYSR"/>
</dbReference>
<dbReference type="GO" id="GO:0003700">
    <property type="term" value="F:DNA-binding transcription factor activity"/>
    <property type="evidence" value="ECO:0007669"/>
    <property type="project" value="InterPro"/>
</dbReference>
<dbReference type="CDD" id="cd05466">
    <property type="entry name" value="PBP2_LTTR_substrate"/>
    <property type="match status" value="1"/>
</dbReference>
<dbReference type="OrthoDB" id="5293066at2"/>
<reference evidence="7" key="1">
    <citation type="submission" date="2018-09" db="EMBL/GenBank/DDBJ databases">
        <authorList>
            <person name="Zhu H."/>
        </authorList>
    </citation>
    <scope>NUCLEOTIDE SEQUENCE [LARGE SCALE GENOMIC DNA]</scope>
    <source>
        <strain evidence="7">K1S02-23</strain>
    </source>
</reference>
<dbReference type="EMBL" id="QYUQ01000002">
    <property type="protein sequence ID" value="RJG01294.1"/>
    <property type="molecule type" value="Genomic_DNA"/>
</dbReference>
<dbReference type="Pfam" id="PF00126">
    <property type="entry name" value="HTH_1"/>
    <property type="match status" value="1"/>
</dbReference>
<dbReference type="GO" id="GO:0000976">
    <property type="term" value="F:transcription cis-regulatory region binding"/>
    <property type="evidence" value="ECO:0007669"/>
    <property type="project" value="TreeGrafter"/>
</dbReference>
<evidence type="ECO:0000259" key="5">
    <source>
        <dbReference type="PROSITE" id="PS50931"/>
    </source>
</evidence>
<evidence type="ECO:0000256" key="4">
    <source>
        <dbReference type="ARBA" id="ARBA00023163"/>
    </source>
</evidence>
<dbReference type="PANTHER" id="PTHR30126">
    <property type="entry name" value="HTH-TYPE TRANSCRIPTIONAL REGULATOR"/>
    <property type="match status" value="1"/>
</dbReference>
<dbReference type="SUPFAM" id="SSF53850">
    <property type="entry name" value="Periplasmic binding protein-like II"/>
    <property type="match status" value="1"/>
</dbReference>
<keyword evidence="2" id="KW-0805">Transcription regulation</keyword>
<comment type="caution">
    <text evidence="6">The sequence shown here is derived from an EMBL/GenBank/DDBJ whole genome shotgun (WGS) entry which is preliminary data.</text>
</comment>
<evidence type="ECO:0000256" key="1">
    <source>
        <dbReference type="ARBA" id="ARBA00009437"/>
    </source>
</evidence>
<dbReference type="Pfam" id="PF03466">
    <property type="entry name" value="LysR_substrate"/>
    <property type="match status" value="1"/>
</dbReference>
<feature type="domain" description="HTH lysR-type" evidence="5">
    <location>
        <begin position="38"/>
        <end position="95"/>
    </location>
</feature>
<gene>
    <name evidence="6" type="ORF">D3878_06595</name>
</gene>
<dbReference type="Proteomes" id="UP000266327">
    <property type="component" value="Unassembled WGS sequence"/>
</dbReference>
<dbReference type="InterPro" id="IPR036390">
    <property type="entry name" value="WH_DNA-bd_sf"/>
</dbReference>